<evidence type="ECO:0000256" key="2">
    <source>
        <dbReference type="ARBA" id="ARBA00022555"/>
    </source>
</evidence>
<comment type="caution">
    <text evidence="7">Lacks conserved residue(s) required for the propagation of feature annotation.</text>
</comment>
<evidence type="ECO:0000256" key="4">
    <source>
        <dbReference type="ARBA" id="ARBA00022884"/>
    </source>
</evidence>
<accession>A0A1H7YHV8</accession>
<dbReference type="Pfam" id="PF01195">
    <property type="entry name" value="Pept_tRNA_hydro"/>
    <property type="match status" value="1"/>
</dbReference>
<dbReference type="GO" id="GO:0004045">
    <property type="term" value="F:peptidyl-tRNA hydrolase activity"/>
    <property type="evidence" value="ECO:0007669"/>
    <property type="project" value="UniProtKB-UniRule"/>
</dbReference>
<keyword evidence="3 7" id="KW-0378">Hydrolase</keyword>
<dbReference type="InterPro" id="IPR001328">
    <property type="entry name" value="Pept_tRNA_hydro"/>
</dbReference>
<keyword evidence="11" id="KW-1185">Reference proteome</keyword>
<dbReference type="SUPFAM" id="SSF53178">
    <property type="entry name" value="Peptidyl-tRNA hydrolase-like"/>
    <property type="match status" value="1"/>
</dbReference>
<name>A0A1H7YHV8_9BACT</name>
<keyword evidence="2 7" id="KW-0820">tRNA-binding</keyword>
<dbReference type="NCBIfam" id="TIGR00447">
    <property type="entry name" value="pth"/>
    <property type="match status" value="1"/>
</dbReference>
<proteinExistence type="inferred from homology"/>
<dbReference type="InterPro" id="IPR036416">
    <property type="entry name" value="Pept_tRNA_hydro_sf"/>
</dbReference>
<evidence type="ECO:0000256" key="3">
    <source>
        <dbReference type="ARBA" id="ARBA00022801"/>
    </source>
</evidence>
<feature type="site" description="Stabilizes the basic form of H active site to accept a proton" evidence="7">
    <location>
        <position position="91"/>
    </location>
</feature>
<evidence type="ECO:0000313" key="10">
    <source>
        <dbReference type="EMBL" id="SEM45700.1"/>
    </source>
</evidence>
<dbReference type="AlphaFoldDB" id="A0A1H7YHV8"/>
<dbReference type="CDD" id="cd00462">
    <property type="entry name" value="PTH"/>
    <property type="match status" value="1"/>
</dbReference>
<feature type="binding site" evidence="7">
    <location>
        <position position="64"/>
    </location>
    <ligand>
        <name>tRNA</name>
        <dbReference type="ChEBI" id="CHEBI:17843"/>
    </ligand>
</feature>
<reference evidence="10 11" key="1">
    <citation type="submission" date="2016-10" db="EMBL/GenBank/DDBJ databases">
        <authorList>
            <person name="de Groot N.N."/>
        </authorList>
    </citation>
    <scope>NUCLEOTIDE SEQUENCE [LARGE SCALE GENOMIC DNA]</scope>
    <source>
        <strain evidence="10 11">DSM 8423</strain>
    </source>
</reference>
<dbReference type="FunFam" id="3.40.50.1470:FF:000001">
    <property type="entry name" value="Peptidyl-tRNA hydrolase"/>
    <property type="match status" value="1"/>
</dbReference>
<dbReference type="EC" id="3.1.1.29" evidence="1 7"/>
<comment type="function">
    <text evidence="7">Hydrolyzes ribosome-free peptidyl-tRNAs (with 1 or more amino acids incorporated), which drop off the ribosome during protein synthesis, or as a result of ribosome stalling.</text>
</comment>
<sequence length="197" mass="21622">MKLIVGLGNPGARYRFTRHNFGFLVLDRLAADQELNVTQAGFDALWGKGIIAGQNVLLAKPQTFMNLSGKSVRKLTDYFKIAVEDVVVVHDDLDLPFGTIRLKAGGGQGGHKGLISIYDALGGPEFQRVRLGIGKPVQRFAVERYVLEPFTESELPFLPKLLATAENAIIEVISSGIKTAMNKYNGLMNNNLFKEVC</sequence>
<feature type="site" description="Discriminates between blocked and unblocked aminoacyl-tRNA" evidence="7">
    <location>
        <position position="9"/>
    </location>
</feature>
<dbReference type="GO" id="GO:0072344">
    <property type="term" value="P:rescue of stalled ribosome"/>
    <property type="evidence" value="ECO:0007669"/>
    <property type="project" value="UniProtKB-UniRule"/>
</dbReference>
<dbReference type="EMBL" id="FOBS01000016">
    <property type="protein sequence ID" value="SEM45700.1"/>
    <property type="molecule type" value="Genomic_DNA"/>
</dbReference>
<dbReference type="PROSITE" id="PS01195">
    <property type="entry name" value="PEPT_TRNA_HYDROL_1"/>
    <property type="match status" value="1"/>
</dbReference>
<organism evidence="10 11">
    <name type="scientific">Syntrophus gentianae</name>
    <dbReference type="NCBI Taxonomy" id="43775"/>
    <lineage>
        <taxon>Bacteria</taxon>
        <taxon>Pseudomonadati</taxon>
        <taxon>Thermodesulfobacteriota</taxon>
        <taxon>Syntrophia</taxon>
        <taxon>Syntrophales</taxon>
        <taxon>Syntrophaceae</taxon>
        <taxon>Syntrophus</taxon>
    </lineage>
</organism>
<evidence type="ECO:0000313" key="11">
    <source>
        <dbReference type="Proteomes" id="UP000198744"/>
    </source>
</evidence>
<evidence type="ECO:0000256" key="8">
    <source>
        <dbReference type="RuleBase" id="RU000673"/>
    </source>
</evidence>
<comment type="subunit">
    <text evidence="7">Monomer.</text>
</comment>
<dbReference type="GO" id="GO:0006515">
    <property type="term" value="P:protein quality control for misfolded or incompletely synthesized proteins"/>
    <property type="evidence" value="ECO:0007669"/>
    <property type="project" value="UniProtKB-UniRule"/>
</dbReference>
<keyword evidence="7" id="KW-0963">Cytoplasm</keyword>
<feature type="binding site" evidence="7">
    <location>
        <position position="14"/>
    </location>
    <ligand>
        <name>tRNA</name>
        <dbReference type="ChEBI" id="CHEBI:17843"/>
    </ligand>
</feature>
<evidence type="ECO:0000256" key="1">
    <source>
        <dbReference type="ARBA" id="ARBA00013260"/>
    </source>
</evidence>
<dbReference type="STRING" id="43775.SAMN04489760_11665"/>
<dbReference type="GO" id="GO:0000049">
    <property type="term" value="F:tRNA binding"/>
    <property type="evidence" value="ECO:0007669"/>
    <property type="project" value="UniProtKB-UniRule"/>
</dbReference>
<evidence type="ECO:0000256" key="6">
    <source>
        <dbReference type="ARBA" id="ARBA00050038"/>
    </source>
</evidence>
<comment type="subcellular location">
    <subcellularLocation>
        <location evidence="7">Cytoplasm</location>
    </subcellularLocation>
</comment>
<dbReference type="OrthoDB" id="9800507at2"/>
<evidence type="ECO:0000256" key="9">
    <source>
        <dbReference type="RuleBase" id="RU004320"/>
    </source>
</evidence>
<comment type="catalytic activity">
    <reaction evidence="7 8">
        <text>an N-acyl-L-alpha-aminoacyl-tRNA + H2O = an N-acyl-L-amino acid + a tRNA + H(+)</text>
        <dbReference type="Rhea" id="RHEA:54448"/>
        <dbReference type="Rhea" id="RHEA-COMP:10123"/>
        <dbReference type="Rhea" id="RHEA-COMP:13883"/>
        <dbReference type="ChEBI" id="CHEBI:15377"/>
        <dbReference type="ChEBI" id="CHEBI:15378"/>
        <dbReference type="ChEBI" id="CHEBI:59874"/>
        <dbReference type="ChEBI" id="CHEBI:78442"/>
        <dbReference type="ChEBI" id="CHEBI:138191"/>
        <dbReference type="EC" id="3.1.1.29"/>
    </reaction>
</comment>
<dbReference type="HAMAP" id="MF_00083">
    <property type="entry name" value="Pept_tRNA_hydro_bact"/>
    <property type="match status" value="1"/>
</dbReference>
<dbReference type="PANTHER" id="PTHR17224:SF1">
    <property type="entry name" value="PEPTIDYL-TRNA HYDROLASE"/>
    <property type="match status" value="1"/>
</dbReference>
<dbReference type="InterPro" id="IPR018171">
    <property type="entry name" value="Pept_tRNA_hydro_CS"/>
</dbReference>
<dbReference type="Proteomes" id="UP000198744">
    <property type="component" value="Unassembled WGS sequence"/>
</dbReference>
<keyword evidence="4 7" id="KW-0694">RNA-binding</keyword>
<evidence type="ECO:0000256" key="5">
    <source>
        <dbReference type="ARBA" id="ARBA00038063"/>
    </source>
</evidence>
<protein>
    <recommendedName>
        <fullName evidence="6 7">Peptidyl-tRNA hydrolase</fullName>
        <shortName evidence="7">Pth</shortName>
        <ecNumber evidence="1 7">3.1.1.29</ecNumber>
    </recommendedName>
</protein>
<dbReference type="GO" id="GO:0005737">
    <property type="term" value="C:cytoplasm"/>
    <property type="evidence" value="ECO:0007669"/>
    <property type="project" value="UniProtKB-SubCell"/>
</dbReference>
<comment type="similarity">
    <text evidence="5 7 9">Belongs to the PTH family.</text>
</comment>
<evidence type="ECO:0000256" key="7">
    <source>
        <dbReference type="HAMAP-Rule" id="MF_00083"/>
    </source>
</evidence>
<gene>
    <name evidence="7" type="primary">pth</name>
    <name evidence="10" type="ORF">SAMN04489760_11665</name>
</gene>
<dbReference type="RefSeq" id="WP_093883814.1">
    <property type="nucleotide sequence ID" value="NZ_FOBS01000016.1"/>
</dbReference>
<comment type="function">
    <text evidence="7">Catalyzes the release of premature peptidyl moieties from peptidyl-tRNA molecules trapped in stalled 50S ribosomal subunits, and thus maintains levels of free tRNAs and 50S ribosomes.</text>
</comment>
<feature type="binding site" evidence="7">
    <location>
        <position position="66"/>
    </location>
    <ligand>
        <name>tRNA</name>
        <dbReference type="ChEBI" id="CHEBI:17843"/>
    </ligand>
</feature>
<dbReference type="Gene3D" id="3.40.50.1470">
    <property type="entry name" value="Peptidyl-tRNA hydrolase"/>
    <property type="match status" value="1"/>
</dbReference>
<dbReference type="PANTHER" id="PTHR17224">
    <property type="entry name" value="PEPTIDYL-TRNA HYDROLASE"/>
    <property type="match status" value="1"/>
</dbReference>
<feature type="active site" description="Proton acceptor" evidence="7">
    <location>
        <position position="19"/>
    </location>
</feature>